<reference evidence="2 3" key="1">
    <citation type="journal article" date="2023" name="Plants (Basel)">
        <title>Bridging the Gap: Combining Genomics and Transcriptomics Approaches to Understand Stylosanthes scabra, an Orphan Legume from the Brazilian Caatinga.</title>
        <authorList>
            <person name="Ferreira-Neto J.R.C."/>
            <person name="da Silva M.D."/>
            <person name="Binneck E."/>
            <person name="de Melo N.F."/>
            <person name="da Silva R.H."/>
            <person name="de Melo A.L.T.M."/>
            <person name="Pandolfi V."/>
            <person name="Bustamante F.O."/>
            <person name="Brasileiro-Vidal A.C."/>
            <person name="Benko-Iseppon A.M."/>
        </authorList>
    </citation>
    <scope>NUCLEOTIDE SEQUENCE [LARGE SCALE GENOMIC DNA]</scope>
    <source>
        <tissue evidence="2">Leaves</tissue>
    </source>
</reference>
<name>A0ABU6ZAM0_9FABA</name>
<evidence type="ECO:0000256" key="1">
    <source>
        <dbReference type="SAM" id="MobiDB-lite"/>
    </source>
</evidence>
<gene>
    <name evidence="2" type="ORF">PIB30_025716</name>
</gene>
<evidence type="ECO:0000313" key="3">
    <source>
        <dbReference type="Proteomes" id="UP001341840"/>
    </source>
</evidence>
<proteinExistence type="predicted"/>
<evidence type="ECO:0000313" key="2">
    <source>
        <dbReference type="EMBL" id="MED6218313.1"/>
    </source>
</evidence>
<comment type="caution">
    <text evidence="2">The sequence shown here is derived from an EMBL/GenBank/DDBJ whole genome shotgun (WGS) entry which is preliminary data.</text>
</comment>
<dbReference type="EMBL" id="JASCZI010271955">
    <property type="protein sequence ID" value="MED6218313.1"/>
    <property type="molecule type" value="Genomic_DNA"/>
</dbReference>
<feature type="compositionally biased region" description="Low complexity" evidence="1">
    <location>
        <begin position="89"/>
        <end position="98"/>
    </location>
</feature>
<feature type="compositionally biased region" description="Polar residues" evidence="1">
    <location>
        <begin position="68"/>
        <end position="82"/>
    </location>
</feature>
<organism evidence="2 3">
    <name type="scientific">Stylosanthes scabra</name>
    <dbReference type="NCBI Taxonomy" id="79078"/>
    <lineage>
        <taxon>Eukaryota</taxon>
        <taxon>Viridiplantae</taxon>
        <taxon>Streptophyta</taxon>
        <taxon>Embryophyta</taxon>
        <taxon>Tracheophyta</taxon>
        <taxon>Spermatophyta</taxon>
        <taxon>Magnoliopsida</taxon>
        <taxon>eudicotyledons</taxon>
        <taxon>Gunneridae</taxon>
        <taxon>Pentapetalae</taxon>
        <taxon>rosids</taxon>
        <taxon>fabids</taxon>
        <taxon>Fabales</taxon>
        <taxon>Fabaceae</taxon>
        <taxon>Papilionoideae</taxon>
        <taxon>50 kb inversion clade</taxon>
        <taxon>dalbergioids sensu lato</taxon>
        <taxon>Dalbergieae</taxon>
        <taxon>Pterocarpus clade</taxon>
        <taxon>Stylosanthes</taxon>
    </lineage>
</organism>
<protein>
    <submittedName>
        <fullName evidence="2">Uncharacterized protein</fullName>
    </submittedName>
</protein>
<feature type="region of interest" description="Disordered" evidence="1">
    <location>
        <begin position="227"/>
        <end position="247"/>
    </location>
</feature>
<dbReference type="Proteomes" id="UP001341840">
    <property type="component" value="Unassembled WGS sequence"/>
</dbReference>
<sequence length="247" mass="29043">MGSGVIYYEYEKCEKFEDYDLKADAELGTFKIRRYHFDNESFVHPLHSIRFDLDRPYKIPIEALMANQPLSSSDNTKTSAQGSHHSRHSSPTPHYSPSIDLVRRRDRLRVGNSFRHLKVGCAMETKKKRRLEGCNPVSRRKKLVRRMKRRRIRKKIPRKTKKKRTPRGRFYFYLFAYGCGPDEDYLQYLEVEDYLQYLEVRQHSPEYSPFHSGQALVPDLPEDSVDRRSVSYGAPSYDLSGVWPSPS</sequence>
<feature type="region of interest" description="Disordered" evidence="1">
    <location>
        <begin position="68"/>
        <end position="98"/>
    </location>
</feature>
<keyword evidence="3" id="KW-1185">Reference proteome</keyword>
<accession>A0ABU6ZAM0</accession>